<dbReference type="GO" id="GO:0000287">
    <property type="term" value="F:magnesium ion binding"/>
    <property type="evidence" value="ECO:0007669"/>
    <property type="project" value="TreeGrafter"/>
</dbReference>
<reference evidence="1 2" key="1">
    <citation type="journal article" date="2016" name="Int. J. Syst. Evol. Microbiol.">
        <title>Tessaracoccus flavus sp. nov., isolated from the drainage system of a lindane-producing factory.</title>
        <authorList>
            <person name="Kumari R."/>
            <person name="Singh P."/>
            <person name="Schumann P."/>
            <person name="Lal R."/>
        </authorList>
    </citation>
    <scope>NUCLEOTIDE SEQUENCE [LARGE SCALE GENOMIC DNA]</scope>
    <source>
        <strain evidence="1 2">RP1T</strain>
    </source>
</reference>
<dbReference type="SFLD" id="SFLDS00003">
    <property type="entry name" value="Haloacid_Dehalogenase"/>
    <property type="match status" value="1"/>
</dbReference>
<dbReference type="KEGG" id="tfl:RPIT_04470"/>
<evidence type="ECO:0008006" key="3">
    <source>
        <dbReference type="Google" id="ProtNLM"/>
    </source>
</evidence>
<dbReference type="InterPro" id="IPR023214">
    <property type="entry name" value="HAD_sf"/>
</dbReference>
<protein>
    <recommendedName>
        <fullName evidence="3">HAD family hydrolase</fullName>
    </recommendedName>
</protein>
<organism evidence="1 2">
    <name type="scientific">Tessaracoccus flavus</name>
    <dbReference type="NCBI Taxonomy" id="1610493"/>
    <lineage>
        <taxon>Bacteria</taxon>
        <taxon>Bacillati</taxon>
        <taxon>Actinomycetota</taxon>
        <taxon>Actinomycetes</taxon>
        <taxon>Propionibacteriales</taxon>
        <taxon>Propionibacteriaceae</taxon>
        <taxon>Tessaracoccus</taxon>
    </lineage>
</organism>
<dbReference type="Proteomes" id="UP000188324">
    <property type="component" value="Chromosome"/>
</dbReference>
<proteinExistence type="predicted"/>
<dbReference type="PANTHER" id="PTHR10000">
    <property type="entry name" value="PHOSPHOSERINE PHOSPHATASE"/>
    <property type="match status" value="1"/>
</dbReference>
<name>A0A1Q2CIS9_9ACTN</name>
<dbReference type="Pfam" id="PF08282">
    <property type="entry name" value="Hydrolase_3"/>
    <property type="match status" value="1"/>
</dbReference>
<dbReference type="InterPro" id="IPR036412">
    <property type="entry name" value="HAD-like_sf"/>
</dbReference>
<dbReference type="Gene3D" id="3.40.50.1000">
    <property type="entry name" value="HAD superfamily/HAD-like"/>
    <property type="match status" value="1"/>
</dbReference>
<dbReference type="SFLD" id="SFLDG01140">
    <property type="entry name" value="C2.B:_Phosphomannomutase_and_P"/>
    <property type="match status" value="1"/>
</dbReference>
<dbReference type="GO" id="GO:0005829">
    <property type="term" value="C:cytosol"/>
    <property type="evidence" value="ECO:0007669"/>
    <property type="project" value="TreeGrafter"/>
</dbReference>
<dbReference type="EMBL" id="CP019605">
    <property type="protein sequence ID" value="AQP46017.1"/>
    <property type="molecule type" value="Genomic_DNA"/>
</dbReference>
<dbReference type="GO" id="GO:0016791">
    <property type="term" value="F:phosphatase activity"/>
    <property type="evidence" value="ECO:0007669"/>
    <property type="project" value="UniProtKB-ARBA"/>
</dbReference>
<dbReference type="AlphaFoldDB" id="A0A1Q2CIS9"/>
<dbReference type="Gene3D" id="3.30.1240.10">
    <property type="match status" value="1"/>
</dbReference>
<keyword evidence="2" id="KW-1185">Reference proteome</keyword>
<dbReference type="CDD" id="cd07518">
    <property type="entry name" value="HAD_YbiV-Like"/>
    <property type="match status" value="1"/>
</dbReference>
<dbReference type="PANTHER" id="PTHR10000:SF53">
    <property type="entry name" value="5-AMINO-6-(5-PHOSPHO-D-RIBITYLAMINO)URACIL PHOSPHATASE YBJI-RELATED"/>
    <property type="match status" value="1"/>
</dbReference>
<gene>
    <name evidence="1" type="ORF">RPIT_04470</name>
</gene>
<dbReference type="NCBIfam" id="TIGR00099">
    <property type="entry name" value="Cof-subfamily"/>
    <property type="match status" value="1"/>
</dbReference>
<dbReference type="STRING" id="1610493.RPIT_04470"/>
<evidence type="ECO:0000313" key="2">
    <source>
        <dbReference type="Proteomes" id="UP000188324"/>
    </source>
</evidence>
<dbReference type="InterPro" id="IPR000150">
    <property type="entry name" value="Cof"/>
</dbReference>
<sequence length="262" mass="28656">MVAVIAVDMDGTFLRPDDTYDRARFERLRERMRAQGVRFVVASGNQLHQLRSFFAEADGCAYVAENGHIVVDEGSTAPLSRSVLAADASLRVINALDAVGFPYVMSGTECAFVRADAPPHFVDLVRRYYHRLEVVSDLRDLDVEVMKFAMITDVDPDEVATRIEGEVGDVMSVVVSGPRDLDLNQPGVTKAFGLGLLLDRWGVSWDDVVAFGDGGNDVELLQAAGRGYAMEGARDELVAVASHRTGRNTDDAVLTLIEEILH</sequence>
<dbReference type="RefSeq" id="WP_162274490.1">
    <property type="nucleotide sequence ID" value="NZ_CP019605.1"/>
</dbReference>
<accession>A0A1Q2CIS9</accession>
<dbReference type="SUPFAM" id="SSF56784">
    <property type="entry name" value="HAD-like"/>
    <property type="match status" value="1"/>
</dbReference>
<dbReference type="PROSITE" id="PS01229">
    <property type="entry name" value="COF_2"/>
    <property type="match status" value="1"/>
</dbReference>
<evidence type="ECO:0000313" key="1">
    <source>
        <dbReference type="EMBL" id="AQP46017.1"/>
    </source>
</evidence>